<dbReference type="InterPro" id="IPR053957">
    <property type="entry name" value="DUF2089_Zn_ribbon"/>
</dbReference>
<evidence type="ECO:0000259" key="1">
    <source>
        <dbReference type="Pfam" id="PF09862"/>
    </source>
</evidence>
<dbReference type="Proteomes" id="UP000697710">
    <property type="component" value="Unassembled WGS sequence"/>
</dbReference>
<dbReference type="EMBL" id="JAGQHR010000104">
    <property type="protein sequence ID" value="MCA9727070.1"/>
    <property type="molecule type" value="Genomic_DNA"/>
</dbReference>
<reference evidence="3" key="2">
    <citation type="journal article" date="2021" name="Microbiome">
        <title>Successional dynamics and alternative stable states in a saline activated sludge microbial community over 9 years.</title>
        <authorList>
            <person name="Wang Y."/>
            <person name="Ye J."/>
            <person name="Ju F."/>
            <person name="Liu L."/>
            <person name="Boyd J.A."/>
            <person name="Deng Y."/>
            <person name="Parks D.H."/>
            <person name="Jiang X."/>
            <person name="Yin X."/>
            <person name="Woodcroft B.J."/>
            <person name="Tyson G.W."/>
            <person name="Hugenholtz P."/>
            <person name="Polz M.F."/>
            <person name="Zhang T."/>
        </authorList>
    </citation>
    <scope>NUCLEOTIDE SEQUENCE</scope>
    <source>
        <strain evidence="3">HKST-UBA01</strain>
    </source>
</reference>
<comment type="caution">
    <text evidence="3">The sequence shown here is derived from an EMBL/GenBank/DDBJ whole genome shotgun (WGS) entry which is preliminary data.</text>
</comment>
<evidence type="ECO:0000259" key="2">
    <source>
        <dbReference type="Pfam" id="PF22747"/>
    </source>
</evidence>
<accession>A0A956LZH0</accession>
<proteinExistence type="predicted"/>
<dbReference type="Pfam" id="PF22747">
    <property type="entry name" value="Zn_ribbon_DUF2089"/>
    <property type="match status" value="1"/>
</dbReference>
<organism evidence="3 4">
    <name type="scientific">Eiseniibacteriota bacterium</name>
    <dbReference type="NCBI Taxonomy" id="2212470"/>
    <lineage>
        <taxon>Bacteria</taxon>
        <taxon>Candidatus Eiseniibacteriota</taxon>
    </lineage>
</organism>
<reference evidence="3" key="1">
    <citation type="submission" date="2020-04" db="EMBL/GenBank/DDBJ databases">
        <authorList>
            <person name="Zhang T."/>
        </authorList>
    </citation>
    <scope>NUCLEOTIDE SEQUENCE</scope>
    <source>
        <strain evidence="3">HKST-UBA01</strain>
    </source>
</reference>
<feature type="domain" description="DUF2089" evidence="2">
    <location>
        <begin position="1"/>
        <end position="23"/>
    </location>
</feature>
<evidence type="ECO:0000313" key="4">
    <source>
        <dbReference type="Proteomes" id="UP000697710"/>
    </source>
</evidence>
<sequence>MRIERMSCDQCNVRIEGEFELGALARLSVEDQVFVAAFVRSHGSIKQMEKLFGISYPTVKNRLNAIVRSIDREFEGTSPNSLVLEKLGRGEISVDEALERLR</sequence>
<dbReference type="Pfam" id="PF09862">
    <property type="entry name" value="DUF2089"/>
    <property type="match status" value="1"/>
</dbReference>
<dbReference type="AlphaFoldDB" id="A0A956LZH0"/>
<gene>
    <name evidence="3" type="ORF">KC729_05250</name>
</gene>
<dbReference type="InterPro" id="IPR018658">
    <property type="entry name" value="DUF2089"/>
</dbReference>
<feature type="domain" description="DUF2089" evidence="1">
    <location>
        <begin position="27"/>
        <end position="71"/>
    </location>
</feature>
<protein>
    <submittedName>
        <fullName evidence="3">DUF2089 domain-containing protein</fullName>
    </submittedName>
</protein>
<evidence type="ECO:0000313" key="3">
    <source>
        <dbReference type="EMBL" id="MCA9727070.1"/>
    </source>
</evidence>
<name>A0A956LZH0_UNCEI</name>